<evidence type="ECO:0000256" key="3">
    <source>
        <dbReference type="ARBA" id="ARBA00022741"/>
    </source>
</evidence>
<dbReference type="GO" id="GO:0005524">
    <property type="term" value="F:ATP binding"/>
    <property type="evidence" value="ECO:0007669"/>
    <property type="project" value="UniProtKB-KW"/>
</dbReference>
<feature type="domain" description="ABC transporter" evidence="8">
    <location>
        <begin position="345"/>
        <end position="583"/>
    </location>
</feature>
<keyword evidence="3" id="KW-0547">Nucleotide-binding</keyword>
<dbReference type="PROSITE" id="PS00211">
    <property type="entry name" value="ABC_TRANSPORTER_1"/>
    <property type="match status" value="1"/>
</dbReference>
<dbReference type="SMART" id="SM00382">
    <property type="entry name" value="AAA"/>
    <property type="match status" value="1"/>
</dbReference>
<dbReference type="OrthoDB" id="9806127at2"/>
<feature type="transmembrane region" description="Helical" evidence="7">
    <location>
        <begin position="21"/>
        <end position="39"/>
    </location>
</feature>
<dbReference type="GO" id="GO:0016887">
    <property type="term" value="F:ATP hydrolysis activity"/>
    <property type="evidence" value="ECO:0007669"/>
    <property type="project" value="InterPro"/>
</dbReference>
<protein>
    <submittedName>
        <fullName evidence="10">ATP-binding cassette domain-containing protein</fullName>
    </submittedName>
</protein>
<feature type="transmembrane region" description="Helical" evidence="7">
    <location>
        <begin position="256"/>
        <end position="274"/>
    </location>
</feature>
<dbReference type="PROSITE" id="PS50929">
    <property type="entry name" value="ABC_TM1F"/>
    <property type="match status" value="1"/>
</dbReference>
<dbReference type="PANTHER" id="PTHR24221">
    <property type="entry name" value="ATP-BINDING CASSETTE SUB-FAMILY B"/>
    <property type="match status" value="1"/>
</dbReference>
<feature type="transmembrane region" description="Helical" evidence="7">
    <location>
        <begin position="137"/>
        <end position="155"/>
    </location>
</feature>
<evidence type="ECO:0000259" key="9">
    <source>
        <dbReference type="PROSITE" id="PS50929"/>
    </source>
</evidence>
<name>A0A7X3FF94_9BACL</name>
<organism evidence="10 11">
    <name type="scientific">Paenibacillus lutrae</name>
    <dbReference type="NCBI Taxonomy" id="2078573"/>
    <lineage>
        <taxon>Bacteria</taxon>
        <taxon>Bacillati</taxon>
        <taxon>Bacillota</taxon>
        <taxon>Bacilli</taxon>
        <taxon>Bacillales</taxon>
        <taxon>Paenibacillaceae</taxon>
        <taxon>Paenibacillus</taxon>
    </lineage>
</organism>
<keyword evidence="5 7" id="KW-1133">Transmembrane helix</keyword>
<feature type="transmembrane region" description="Helical" evidence="7">
    <location>
        <begin position="161"/>
        <end position="178"/>
    </location>
</feature>
<evidence type="ECO:0000256" key="1">
    <source>
        <dbReference type="ARBA" id="ARBA00004651"/>
    </source>
</evidence>
<gene>
    <name evidence="10" type="ORF">EDM21_03475</name>
</gene>
<dbReference type="GO" id="GO:0140359">
    <property type="term" value="F:ABC-type transporter activity"/>
    <property type="evidence" value="ECO:0007669"/>
    <property type="project" value="InterPro"/>
</dbReference>
<keyword evidence="11" id="KW-1185">Reference proteome</keyword>
<dbReference type="Pfam" id="PF00005">
    <property type="entry name" value="ABC_tran"/>
    <property type="match status" value="1"/>
</dbReference>
<dbReference type="EMBL" id="RHLK01000002">
    <property type="protein sequence ID" value="MVO98602.1"/>
    <property type="molecule type" value="Genomic_DNA"/>
</dbReference>
<dbReference type="PANTHER" id="PTHR24221:SF654">
    <property type="entry name" value="ATP-BINDING CASSETTE SUB-FAMILY B MEMBER 6"/>
    <property type="match status" value="1"/>
</dbReference>
<dbReference type="Proteomes" id="UP000490800">
    <property type="component" value="Unassembled WGS sequence"/>
</dbReference>
<dbReference type="InterPro" id="IPR017871">
    <property type="entry name" value="ABC_transporter-like_CS"/>
</dbReference>
<dbReference type="InterPro" id="IPR027417">
    <property type="entry name" value="P-loop_NTPase"/>
</dbReference>
<evidence type="ECO:0000313" key="10">
    <source>
        <dbReference type="EMBL" id="MVO98602.1"/>
    </source>
</evidence>
<evidence type="ECO:0000256" key="2">
    <source>
        <dbReference type="ARBA" id="ARBA00022692"/>
    </source>
</evidence>
<dbReference type="InterPro" id="IPR036640">
    <property type="entry name" value="ABC1_TM_sf"/>
</dbReference>
<comment type="caution">
    <text evidence="10">The sequence shown here is derived from an EMBL/GenBank/DDBJ whole genome shotgun (WGS) entry which is preliminary data.</text>
</comment>
<keyword evidence="6 7" id="KW-0472">Membrane</keyword>
<keyword evidence="2 7" id="KW-0812">Transmembrane</keyword>
<dbReference type="InterPro" id="IPR039421">
    <property type="entry name" value="Type_1_exporter"/>
</dbReference>
<evidence type="ECO:0000313" key="11">
    <source>
        <dbReference type="Proteomes" id="UP000490800"/>
    </source>
</evidence>
<dbReference type="InterPro" id="IPR011527">
    <property type="entry name" value="ABC1_TM_dom"/>
</dbReference>
<evidence type="ECO:0000256" key="5">
    <source>
        <dbReference type="ARBA" id="ARBA00022989"/>
    </source>
</evidence>
<keyword evidence="4 10" id="KW-0067">ATP-binding</keyword>
<dbReference type="GO" id="GO:0034040">
    <property type="term" value="F:ATPase-coupled lipid transmembrane transporter activity"/>
    <property type="evidence" value="ECO:0007669"/>
    <property type="project" value="TreeGrafter"/>
</dbReference>
<comment type="subcellular location">
    <subcellularLocation>
        <location evidence="1">Cell membrane</location>
        <topology evidence="1">Multi-pass membrane protein</topology>
    </subcellularLocation>
</comment>
<proteinExistence type="predicted"/>
<evidence type="ECO:0000256" key="6">
    <source>
        <dbReference type="ARBA" id="ARBA00023136"/>
    </source>
</evidence>
<feature type="transmembrane region" description="Helical" evidence="7">
    <location>
        <begin position="59"/>
        <end position="79"/>
    </location>
</feature>
<dbReference type="RefSeq" id="WP_157332954.1">
    <property type="nucleotide sequence ID" value="NZ_RHLK01000002.1"/>
</dbReference>
<sequence length="589" mass="67676">MKSFLQTVKTTYDATSRVYRFNKTVVILSLLAYIVSALQSNLSVYASKFIVDQLTLQNLNLLMGGIALLILFQLLRVGLDSYAQLKSRKMSLEFSIQCENQLIDLVADTDLIEKEHPRFKGDFSYWSYSNSKYYDTYSIAISLVKQIVLAALSLFYLLHSYWVTALLALLVGTLRGIYDLRAVRQRVEIDEQLIRITRSHHYYYDLLTTSETQKEMMLFQLYPHFRKRWMDKKTEWAKLQIKLDKINHQRIFRGELLSIVNTGLVSVITAYLIYKGSLSIGDYVAITMALSMTENNISSMFSSFSRLKEFCTHIEKLKLIEGSTQVAVSAEKQTQAEPFIFEHDIQIRELTFRYPNQDKPAIAGINAQIKKGEVVAILGENGSGKSTLIKLLLGLYRTHDDSILYDGVSLKHIDRFQMWNKSSAIFQDFIRYMTQVRDNIAAGHIDDIDNSEKLNRMLARVGLSDTFKHGLDNRLGFLEDDAVNLSGGQWQRLALSRVFVRDEDELVVFDEPTAALDPLSEVRLMNDILGHFKGKTVLLISHRVGVARNADRIIVMERGRIAETGTHEELLARQGLYSEMWNQQKQWYD</sequence>
<dbReference type="CDD" id="cd03228">
    <property type="entry name" value="ABCC_MRP_Like"/>
    <property type="match status" value="1"/>
</dbReference>
<dbReference type="InterPro" id="IPR003439">
    <property type="entry name" value="ABC_transporter-like_ATP-bd"/>
</dbReference>
<evidence type="ECO:0000256" key="7">
    <source>
        <dbReference type="SAM" id="Phobius"/>
    </source>
</evidence>
<dbReference type="SUPFAM" id="SSF90123">
    <property type="entry name" value="ABC transporter transmembrane region"/>
    <property type="match status" value="1"/>
</dbReference>
<evidence type="ECO:0000256" key="4">
    <source>
        <dbReference type="ARBA" id="ARBA00022840"/>
    </source>
</evidence>
<feature type="domain" description="ABC transmembrane type-1" evidence="9">
    <location>
        <begin position="218"/>
        <end position="309"/>
    </location>
</feature>
<dbReference type="Gene3D" id="3.40.50.300">
    <property type="entry name" value="P-loop containing nucleotide triphosphate hydrolases"/>
    <property type="match status" value="1"/>
</dbReference>
<dbReference type="GO" id="GO:0005886">
    <property type="term" value="C:plasma membrane"/>
    <property type="evidence" value="ECO:0007669"/>
    <property type="project" value="UniProtKB-SubCell"/>
</dbReference>
<dbReference type="AlphaFoldDB" id="A0A7X3FF94"/>
<dbReference type="InterPro" id="IPR003593">
    <property type="entry name" value="AAA+_ATPase"/>
</dbReference>
<dbReference type="SUPFAM" id="SSF52540">
    <property type="entry name" value="P-loop containing nucleoside triphosphate hydrolases"/>
    <property type="match status" value="1"/>
</dbReference>
<reference evidence="10 11" key="1">
    <citation type="journal article" date="2019" name="Microorganisms">
        <title>Paenibacillus lutrae sp. nov., A Chitinolytic Species Isolated from A River Otter in Castril Natural Park, Granada, Spain.</title>
        <authorList>
            <person name="Rodriguez M."/>
            <person name="Reina J.C."/>
            <person name="Bejar V."/>
            <person name="Llamas I."/>
        </authorList>
    </citation>
    <scope>NUCLEOTIDE SEQUENCE [LARGE SCALE GENOMIC DNA]</scope>
    <source>
        <strain evidence="10 11">N10</strain>
    </source>
</reference>
<dbReference type="PROSITE" id="PS50893">
    <property type="entry name" value="ABC_TRANSPORTER_2"/>
    <property type="match status" value="1"/>
</dbReference>
<dbReference type="Gene3D" id="1.20.1560.10">
    <property type="entry name" value="ABC transporter type 1, transmembrane domain"/>
    <property type="match status" value="1"/>
</dbReference>
<evidence type="ECO:0000259" key="8">
    <source>
        <dbReference type="PROSITE" id="PS50893"/>
    </source>
</evidence>
<accession>A0A7X3FF94</accession>